<feature type="domain" description="Tubulin/FtsZ GTPase" evidence="11">
    <location>
        <begin position="12"/>
        <end position="204"/>
    </location>
</feature>
<evidence type="ECO:0000256" key="1">
    <source>
        <dbReference type="ARBA" id="ARBA00009690"/>
    </source>
</evidence>
<dbReference type="PANTHER" id="PTHR30314:SF3">
    <property type="entry name" value="MITOCHONDRIAL DIVISION PROTEIN FSZA"/>
    <property type="match status" value="1"/>
</dbReference>
<dbReference type="GO" id="GO:0032153">
    <property type="term" value="C:cell division site"/>
    <property type="evidence" value="ECO:0007669"/>
    <property type="project" value="UniProtKB-UniRule"/>
</dbReference>
<keyword evidence="14" id="KW-1185">Reference proteome</keyword>
<evidence type="ECO:0000313" key="14">
    <source>
        <dbReference type="Proteomes" id="UP000486602"/>
    </source>
</evidence>
<feature type="binding site" evidence="8">
    <location>
        <position position="186"/>
    </location>
    <ligand>
        <name>GTP</name>
        <dbReference type="ChEBI" id="CHEBI:37565"/>
    </ligand>
</feature>
<dbReference type="InterPro" id="IPR024757">
    <property type="entry name" value="FtsZ_C"/>
</dbReference>
<gene>
    <name evidence="8 13" type="primary">ftsZ</name>
    <name evidence="13" type="ORF">G3O08_05650</name>
</gene>
<evidence type="ECO:0000256" key="6">
    <source>
        <dbReference type="ARBA" id="ARBA00023210"/>
    </source>
</evidence>
<feature type="compositionally biased region" description="Basic and acidic residues" evidence="10">
    <location>
        <begin position="362"/>
        <end position="379"/>
    </location>
</feature>
<dbReference type="NCBIfam" id="TIGR00065">
    <property type="entry name" value="ftsZ"/>
    <property type="match status" value="1"/>
</dbReference>
<dbReference type="SUPFAM" id="SSF55307">
    <property type="entry name" value="Tubulin C-terminal domain-like"/>
    <property type="match status" value="1"/>
</dbReference>
<dbReference type="InterPro" id="IPR000158">
    <property type="entry name" value="Cell_div_FtsZ"/>
</dbReference>
<keyword evidence="2 8" id="KW-0963">Cytoplasm</keyword>
<evidence type="ECO:0000259" key="11">
    <source>
        <dbReference type="SMART" id="SM00864"/>
    </source>
</evidence>
<dbReference type="InterPro" id="IPR008280">
    <property type="entry name" value="Tub_FtsZ_C"/>
</dbReference>
<dbReference type="Pfam" id="PF00091">
    <property type="entry name" value="Tubulin"/>
    <property type="match status" value="1"/>
</dbReference>
<dbReference type="Pfam" id="PF12327">
    <property type="entry name" value="FtsZ_C"/>
    <property type="match status" value="1"/>
</dbReference>
<keyword evidence="5 8" id="KW-0342">GTP-binding</keyword>
<keyword evidence="3 8" id="KW-0132">Cell division</keyword>
<evidence type="ECO:0000256" key="7">
    <source>
        <dbReference type="ARBA" id="ARBA00023306"/>
    </source>
</evidence>
<feature type="compositionally biased region" description="Basic and acidic residues" evidence="10">
    <location>
        <begin position="480"/>
        <end position="519"/>
    </location>
</feature>
<dbReference type="SMART" id="SM00865">
    <property type="entry name" value="Tubulin_C"/>
    <property type="match status" value="1"/>
</dbReference>
<evidence type="ECO:0000256" key="2">
    <source>
        <dbReference type="ARBA" id="ARBA00022490"/>
    </source>
</evidence>
<dbReference type="InterPro" id="IPR037103">
    <property type="entry name" value="Tubulin/FtsZ-like_C"/>
</dbReference>
<dbReference type="PANTHER" id="PTHR30314">
    <property type="entry name" value="CELL DIVISION PROTEIN FTSZ-RELATED"/>
    <property type="match status" value="1"/>
</dbReference>
<evidence type="ECO:0000259" key="12">
    <source>
        <dbReference type="SMART" id="SM00865"/>
    </source>
</evidence>
<evidence type="ECO:0000256" key="3">
    <source>
        <dbReference type="ARBA" id="ARBA00022618"/>
    </source>
</evidence>
<comment type="subunit">
    <text evidence="8">Homodimer. Polymerizes to form a dynamic ring structure in a strictly GTP-dependent manner. Interacts directly with several other division proteins.</text>
</comment>
<proteinExistence type="inferred from homology"/>
<dbReference type="SUPFAM" id="SSF52490">
    <property type="entry name" value="Tubulin nucleotide-binding domain-like"/>
    <property type="match status" value="1"/>
</dbReference>
<evidence type="ECO:0000256" key="4">
    <source>
        <dbReference type="ARBA" id="ARBA00022741"/>
    </source>
</evidence>
<evidence type="ECO:0000256" key="9">
    <source>
        <dbReference type="NCBIfam" id="TIGR00065"/>
    </source>
</evidence>
<keyword evidence="7 8" id="KW-0131">Cell cycle</keyword>
<keyword evidence="4 8" id="KW-0547">Nucleotide-binding</keyword>
<dbReference type="Proteomes" id="UP000486602">
    <property type="component" value="Unassembled WGS sequence"/>
</dbReference>
<evidence type="ECO:0000313" key="13">
    <source>
        <dbReference type="EMBL" id="NEN22983.1"/>
    </source>
</evidence>
<dbReference type="GO" id="GO:0005737">
    <property type="term" value="C:cytoplasm"/>
    <property type="evidence" value="ECO:0007669"/>
    <property type="project" value="UniProtKB-SubCell"/>
</dbReference>
<feature type="compositionally biased region" description="Basic and acidic residues" evidence="10">
    <location>
        <begin position="458"/>
        <end position="473"/>
    </location>
</feature>
<dbReference type="InterPro" id="IPR018316">
    <property type="entry name" value="Tubulin/FtsZ_2-layer-sand-dom"/>
</dbReference>
<comment type="caution">
    <text evidence="13">The sequence shown here is derived from an EMBL/GenBank/DDBJ whole genome shotgun (WGS) entry which is preliminary data.</text>
</comment>
<sequence>MNFDLPKDQSSIIKVIGVGGGGSNAVNHMYQLGIKGVDFIVCNTDSQALDVSPVPVKVQLGQSLTEGRGAGSIPAVGKNAAIENIDEIQEILAKQTTMVFVTAGMGGGTGTGAAPVIAKAAKDMGILTVGIVTIPFTFEGRKRMNQAAEGLREMRACVDTLLVIRNDKLREMHGNLSLQNAFEQADNILANAAKGIAELISVTGAINVDMNDVNTVMKDSGVAVMGQASAEGEDRAIKAARKALESPLLNDNDIEGAQYILLNITYGSSEVMMDEISDITDYIQQAAGSSADVIWGHGLDETLGEKLSVTIIATGFKTTPDTGFELEEPVRMNLNSDAEPKKSRAINAEMDSPVGDSASEPYLKEVSKEELEEKEKHTAEQPVQRFDLFGNEAPQTQQAKEEKNQVENEEEEKTPEKHEYYRLDDKEEVASKAQSSDDEDDTADISHRVNVEVANQLNRERLRNLREISERIKSPQGLNELEKEPAYKRRNVQLDRLAHSSDSEVSRYTLSEERDENGKTRSGLRPNNPYLHDNVD</sequence>
<reference evidence="13 14" key="1">
    <citation type="submission" date="2020-02" db="EMBL/GenBank/DDBJ databases">
        <title>Out from the shadows clarifying the taxonomy of the family Cryomorphaceae and related taxa by utilizing the GTDB taxonomic framework.</title>
        <authorList>
            <person name="Bowman J.P."/>
        </authorList>
    </citation>
    <scope>NUCLEOTIDE SEQUENCE [LARGE SCALE GENOMIC DNA]</scope>
    <source>
        <strain evidence="13 14">QSSC 1-22</strain>
    </source>
</reference>
<feature type="region of interest" description="Disordered" evidence="10">
    <location>
        <begin position="335"/>
        <end position="536"/>
    </location>
</feature>
<dbReference type="AlphaFoldDB" id="A0A7K3WMV1"/>
<dbReference type="GO" id="GO:0000917">
    <property type="term" value="P:division septum assembly"/>
    <property type="evidence" value="ECO:0007669"/>
    <property type="project" value="UniProtKB-KW"/>
</dbReference>
<evidence type="ECO:0000256" key="8">
    <source>
        <dbReference type="HAMAP-Rule" id="MF_00909"/>
    </source>
</evidence>
<dbReference type="RefSeq" id="WP_163283748.1">
    <property type="nucleotide sequence ID" value="NZ_JAAGVY010000007.1"/>
</dbReference>
<protein>
    <recommendedName>
        <fullName evidence="8 9">Cell division protein FtsZ</fullName>
    </recommendedName>
</protein>
<dbReference type="GO" id="GO:0003924">
    <property type="term" value="F:GTPase activity"/>
    <property type="evidence" value="ECO:0007669"/>
    <property type="project" value="UniProtKB-UniRule"/>
</dbReference>
<feature type="binding site" evidence="8">
    <location>
        <begin position="20"/>
        <end position="24"/>
    </location>
    <ligand>
        <name>GTP</name>
        <dbReference type="ChEBI" id="CHEBI:37565"/>
    </ligand>
</feature>
<feature type="compositionally biased region" description="Basic and acidic residues" evidence="10">
    <location>
        <begin position="414"/>
        <end position="430"/>
    </location>
</feature>
<keyword evidence="6 8" id="KW-0717">Septation</keyword>
<dbReference type="Gene3D" id="3.40.50.1440">
    <property type="entry name" value="Tubulin/FtsZ, GTPase domain"/>
    <property type="match status" value="1"/>
</dbReference>
<name>A0A7K3WMV1_9FLAO</name>
<dbReference type="InterPro" id="IPR036525">
    <property type="entry name" value="Tubulin/FtsZ_GTPase_sf"/>
</dbReference>
<feature type="binding site" evidence="8">
    <location>
        <position position="139"/>
    </location>
    <ligand>
        <name>GTP</name>
        <dbReference type="ChEBI" id="CHEBI:37565"/>
    </ligand>
</feature>
<evidence type="ECO:0000256" key="5">
    <source>
        <dbReference type="ARBA" id="ARBA00023134"/>
    </source>
</evidence>
<dbReference type="EMBL" id="JAAGVY010000007">
    <property type="protein sequence ID" value="NEN22983.1"/>
    <property type="molecule type" value="Genomic_DNA"/>
</dbReference>
<dbReference type="GO" id="GO:0005525">
    <property type="term" value="F:GTP binding"/>
    <property type="evidence" value="ECO:0007669"/>
    <property type="project" value="UniProtKB-UniRule"/>
</dbReference>
<dbReference type="InterPro" id="IPR045061">
    <property type="entry name" value="FtsZ/CetZ"/>
</dbReference>
<dbReference type="PRINTS" id="PR00423">
    <property type="entry name" value="CELLDVISFTSZ"/>
</dbReference>
<comment type="subcellular location">
    <subcellularLocation>
        <location evidence="8">Cytoplasm</location>
    </subcellularLocation>
    <text evidence="8">Assembles at midcell at the inner surface of the cytoplasmic membrane.</text>
</comment>
<dbReference type="PROSITE" id="PS01134">
    <property type="entry name" value="FTSZ_1"/>
    <property type="match status" value="1"/>
</dbReference>
<dbReference type="InterPro" id="IPR003008">
    <property type="entry name" value="Tubulin_FtsZ_GTPase"/>
</dbReference>
<dbReference type="GO" id="GO:0051258">
    <property type="term" value="P:protein polymerization"/>
    <property type="evidence" value="ECO:0007669"/>
    <property type="project" value="UniProtKB-UniRule"/>
</dbReference>
<dbReference type="GO" id="GO:0043093">
    <property type="term" value="P:FtsZ-dependent cytokinesis"/>
    <property type="evidence" value="ECO:0007669"/>
    <property type="project" value="UniProtKB-UniRule"/>
</dbReference>
<organism evidence="13 14">
    <name type="scientific">Cryomorpha ignava</name>
    <dbReference type="NCBI Taxonomy" id="101383"/>
    <lineage>
        <taxon>Bacteria</taxon>
        <taxon>Pseudomonadati</taxon>
        <taxon>Bacteroidota</taxon>
        <taxon>Flavobacteriia</taxon>
        <taxon>Flavobacteriales</taxon>
        <taxon>Cryomorphaceae</taxon>
        <taxon>Cryomorpha</taxon>
    </lineage>
</organism>
<feature type="domain" description="Tubulin/FtsZ 2-layer sandwich" evidence="12">
    <location>
        <begin position="206"/>
        <end position="325"/>
    </location>
</feature>
<feature type="binding site" evidence="8">
    <location>
        <position position="143"/>
    </location>
    <ligand>
        <name>GTP</name>
        <dbReference type="ChEBI" id="CHEBI:37565"/>
    </ligand>
</feature>
<dbReference type="FunFam" id="3.40.50.1440:FF:000023">
    <property type="entry name" value="Cell division protein FtsZ"/>
    <property type="match status" value="1"/>
</dbReference>
<dbReference type="CDD" id="cd02201">
    <property type="entry name" value="FtsZ_type1"/>
    <property type="match status" value="1"/>
</dbReference>
<dbReference type="HAMAP" id="MF_00909">
    <property type="entry name" value="FtsZ"/>
    <property type="match status" value="1"/>
</dbReference>
<dbReference type="SMART" id="SM00864">
    <property type="entry name" value="Tubulin"/>
    <property type="match status" value="1"/>
</dbReference>
<comment type="similarity">
    <text evidence="1 8">Belongs to the FtsZ family.</text>
</comment>
<evidence type="ECO:0000256" key="10">
    <source>
        <dbReference type="SAM" id="MobiDB-lite"/>
    </source>
</evidence>
<feature type="binding site" evidence="8">
    <location>
        <begin position="108"/>
        <end position="110"/>
    </location>
    <ligand>
        <name>GTP</name>
        <dbReference type="ChEBI" id="CHEBI:37565"/>
    </ligand>
</feature>
<accession>A0A7K3WMV1</accession>
<dbReference type="InterPro" id="IPR020805">
    <property type="entry name" value="Cell_div_FtsZ_CS"/>
</dbReference>
<comment type="function">
    <text evidence="8">Essential cell division protein that forms a contractile ring structure (Z ring) at the future cell division site. The regulation of the ring assembly controls the timing and the location of cell division. One of the functions of the FtsZ ring is to recruit other cell division proteins to the septum to produce a new cell wall between the dividing cells. Binds GTP and shows GTPase activity.</text>
</comment>
<dbReference type="Gene3D" id="3.30.1330.20">
    <property type="entry name" value="Tubulin/FtsZ, C-terminal domain"/>
    <property type="match status" value="1"/>
</dbReference>